<comment type="caution">
    <text evidence="2">The sequence shown here is derived from an EMBL/GenBank/DDBJ whole genome shotgun (WGS) entry which is preliminary data.</text>
</comment>
<protein>
    <submittedName>
        <fullName evidence="2">Uncharacterized protein</fullName>
    </submittedName>
</protein>
<sequence>MRGEMFMPAATGYLLVSISLLSAITADVPCGIREMRGKAVHHFGQLIASLALDAFSIWDTIRGIAKCITSSLTHRMERYKEP</sequence>
<feature type="chain" id="PRO_5035478035" evidence="1">
    <location>
        <begin position="27"/>
        <end position="82"/>
    </location>
</feature>
<accession>A0A8K0SVV2</accession>
<evidence type="ECO:0000313" key="3">
    <source>
        <dbReference type="Proteomes" id="UP000813444"/>
    </source>
</evidence>
<organism evidence="2 3">
    <name type="scientific">Stachybotrys elegans</name>
    <dbReference type="NCBI Taxonomy" id="80388"/>
    <lineage>
        <taxon>Eukaryota</taxon>
        <taxon>Fungi</taxon>
        <taxon>Dikarya</taxon>
        <taxon>Ascomycota</taxon>
        <taxon>Pezizomycotina</taxon>
        <taxon>Sordariomycetes</taxon>
        <taxon>Hypocreomycetidae</taxon>
        <taxon>Hypocreales</taxon>
        <taxon>Stachybotryaceae</taxon>
        <taxon>Stachybotrys</taxon>
    </lineage>
</organism>
<proteinExistence type="predicted"/>
<evidence type="ECO:0000256" key="1">
    <source>
        <dbReference type="SAM" id="SignalP"/>
    </source>
</evidence>
<name>A0A8K0SVV2_9HYPO</name>
<dbReference type="Proteomes" id="UP000813444">
    <property type="component" value="Unassembled WGS sequence"/>
</dbReference>
<dbReference type="AlphaFoldDB" id="A0A8K0SVV2"/>
<gene>
    <name evidence="2" type="ORF">B0I35DRAFT_426096</name>
</gene>
<evidence type="ECO:0000313" key="2">
    <source>
        <dbReference type="EMBL" id="KAH7322590.1"/>
    </source>
</evidence>
<dbReference type="EMBL" id="JAGPNK010000004">
    <property type="protein sequence ID" value="KAH7322590.1"/>
    <property type="molecule type" value="Genomic_DNA"/>
</dbReference>
<keyword evidence="3" id="KW-1185">Reference proteome</keyword>
<feature type="signal peptide" evidence="1">
    <location>
        <begin position="1"/>
        <end position="26"/>
    </location>
</feature>
<reference evidence="2" key="1">
    <citation type="journal article" date="2021" name="Nat. Commun.">
        <title>Genetic determinants of endophytism in the Arabidopsis root mycobiome.</title>
        <authorList>
            <person name="Mesny F."/>
            <person name="Miyauchi S."/>
            <person name="Thiergart T."/>
            <person name="Pickel B."/>
            <person name="Atanasova L."/>
            <person name="Karlsson M."/>
            <person name="Huettel B."/>
            <person name="Barry K.W."/>
            <person name="Haridas S."/>
            <person name="Chen C."/>
            <person name="Bauer D."/>
            <person name="Andreopoulos W."/>
            <person name="Pangilinan J."/>
            <person name="LaButti K."/>
            <person name="Riley R."/>
            <person name="Lipzen A."/>
            <person name="Clum A."/>
            <person name="Drula E."/>
            <person name="Henrissat B."/>
            <person name="Kohler A."/>
            <person name="Grigoriev I.V."/>
            <person name="Martin F.M."/>
            <person name="Hacquard S."/>
        </authorList>
    </citation>
    <scope>NUCLEOTIDE SEQUENCE</scope>
    <source>
        <strain evidence="2">MPI-CAGE-CH-0235</strain>
    </source>
</reference>
<keyword evidence="1" id="KW-0732">Signal</keyword>